<reference evidence="5" key="1">
    <citation type="submission" date="2016-10" db="EMBL/GenBank/DDBJ databases">
        <authorList>
            <person name="Varghese N."/>
            <person name="Submissions S."/>
        </authorList>
    </citation>
    <scope>NUCLEOTIDE SEQUENCE [LARGE SCALE GENOMIC DNA]</scope>
    <source>
        <strain evidence="5">DSM 25811 / CCM 8410 / LMG 26954 / E90</strain>
    </source>
</reference>
<evidence type="ECO:0000313" key="4">
    <source>
        <dbReference type="EMBL" id="SDC20388.1"/>
    </source>
</evidence>
<proteinExistence type="predicted"/>
<evidence type="ECO:0000313" key="5">
    <source>
        <dbReference type="Proteomes" id="UP000198757"/>
    </source>
</evidence>
<organism evidence="4 5">
    <name type="scientific">Niabella drilacis (strain DSM 25811 / CCM 8410 / CCUG 62505 / LMG 26954 / E90)</name>
    <dbReference type="NCBI Taxonomy" id="1285928"/>
    <lineage>
        <taxon>Bacteria</taxon>
        <taxon>Pseudomonadati</taxon>
        <taxon>Bacteroidota</taxon>
        <taxon>Chitinophagia</taxon>
        <taxon>Chitinophagales</taxon>
        <taxon>Chitinophagaceae</taxon>
        <taxon>Niabella</taxon>
    </lineage>
</organism>
<gene>
    <name evidence="4" type="ORF">SAMN04487894_101593</name>
</gene>
<dbReference type="InterPro" id="IPR014897">
    <property type="entry name" value="PBCV_basic_adap"/>
</dbReference>
<accession>A0A1G6JNY4</accession>
<feature type="domain" description="PBCV-specific basic adaptor" evidence="3">
    <location>
        <begin position="112"/>
        <end position="139"/>
    </location>
</feature>
<evidence type="ECO:0000256" key="2">
    <source>
        <dbReference type="SAM" id="SignalP"/>
    </source>
</evidence>
<sequence>MKRLLFTLLMSTGLCGALVAQQAAPAVPAAAKEHRKATGVTKSGKPDMRLKANRDAAKAQALQPVPPVPAPQPRPVVAKPQATPVPAPVPRPAVVQSTQPAVAAADPVIGTDAKGRTIYRGKRGGRYYVNKNGHKEYIK</sequence>
<dbReference type="EMBL" id="FMZO01000001">
    <property type="protein sequence ID" value="SDC20388.1"/>
    <property type="molecule type" value="Genomic_DNA"/>
</dbReference>
<keyword evidence="5" id="KW-1185">Reference proteome</keyword>
<name>A0A1G6JNY4_NIADE</name>
<feature type="compositionally biased region" description="Pro residues" evidence="1">
    <location>
        <begin position="64"/>
        <end position="74"/>
    </location>
</feature>
<evidence type="ECO:0000256" key="1">
    <source>
        <dbReference type="SAM" id="MobiDB-lite"/>
    </source>
</evidence>
<dbReference type="AlphaFoldDB" id="A0A1G6JNY4"/>
<keyword evidence="2" id="KW-0732">Signal</keyword>
<feature type="region of interest" description="Disordered" evidence="1">
    <location>
        <begin position="33"/>
        <end position="102"/>
    </location>
</feature>
<dbReference type="Pfam" id="PF08789">
    <property type="entry name" value="PBCV_basic_adap"/>
    <property type="match status" value="1"/>
</dbReference>
<feature type="chain" id="PRO_5011574183" evidence="2">
    <location>
        <begin position="21"/>
        <end position="139"/>
    </location>
</feature>
<feature type="compositionally biased region" description="Basic and acidic residues" evidence="1">
    <location>
        <begin position="44"/>
        <end position="57"/>
    </location>
</feature>
<dbReference type="Proteomes" id="UP000198757">
    <property type="component" value="Unassembled WGS sequence"/>
</dbReference>
<dbReference type="RefSeq" id="WP_176954292.1">
    <property type="nucleotide sequence ID" value="NZ_FMZO01000001.1"/>
</dbReference>
<evidence type="ECO:0000259" key="3">
    <source>
        <dbReference type="Pfam" id="PF08789"/>
    </source>
</evidence>
<protein>
    <submittedName>
        <fullName evidence="4">PBCV-specific basic adaptor domain-containing protein</fullName>
    </submittedName>
</protein>
<feature type="signal peptide" evidence="2">
    <location>
        <begin position="1"/>
        <end position="20"/>
    </location>
</feature>